<keyword evidence="6 9" id="KW-0508">mRNA splicing</keyword>
<keyword evidence="8 9" id="KW-0687">Ribonucleoprotein</keyword>
<evidence type="ECO:0000259" key="10">
    <source>
        <dbReference type="PROSITE" id="PS52002"/>
    </source>
</evidence>
<dbReference type="PROSITE" id="PS52002">
    <property type="entry name" value="SM"/>
    <property type="match status" value="1"/>
</dbReference>
<proteinExistence type="inferred from homology"/>
<evidence type="ECO:0000313" key="12">
    <source>
        <dbReference type="Proteomes" id="UP000095009"/>
    </source>
</evidence>
<dbReference type="SUPFAM" id="SSF50182">
    <property type="entry name" value="Sm-like ribonucleoproteins"/>
    <property type="match status" value="1"/>
</dbReference>
<feature type="domain" description="Sm" evidence="10">
    <location>
        <begin position="1"/>
        <end position="75"/>
    </location>
</feature>
<dbReference type="Proteomes" id="UP000095009">
    <property type="component" value="Unassembled WGS sequence"/>
</dbReference>
<dbReference type="SMART" id="SM00651">
    <property type="entry name" value="Sm"/>
    <property type="match status" value="1"/>
</dbReference>
<comment type="similarity">
    <text evidence="2 9">Belongs to the snRNP Sm proteins family.</text>
</comment>
<gene>
    <name evidence="9" type="primary">LSM8</name>
    <name evidence="11" type="ORF">NADFUDRAFT_64315</name>
</gene>
<evidence type="ECO:0000256" key="9">
    <source>
        <dbReference type="RuleBase" id="RU365048"/>
    </source>
</evidence>
<dbReference type="Gene3D" id="2.30.30.100">
    <property type="match status" value="1"/>
</dbReference>
<dbReference type="FunFam" id="2.30.30.100:FF:000027">
    <property type="entry name" value="U6 snRNA-associated Sm-like protein LSm8"/>
    <property type="match status" value="1"/>
</dbReference>
<keyword evidence="4 9" id="KW-0747">Spliceosome</keyword>
<dbReference type="Pfam" id="PF01423">
    <property type="entry name" value="LSM"/>
    <property type="match status" value="1"/>
</dbReference>
<dbReference type="OrthoDB" id="422364at2759"/>
<comment type="subunit">
    <text evidence="9">LSm subunits form a heteromer with a doughnut shape.</text>
</comment>
<sequence length="97" mass="10631">MSSLSSYVDKNVVIISTDGRTFIGILKGYDNSTNVILASAQERIITPNEETEHIDLGLYFLRGDAIAVCGLVDDETDKEIDWAKVRGKTIGSTRHAT</sequence>
<dbReference type="GO" id="GO:0003729">
    <property type="term" value="F:mRNA binding"/>
    <property type="evidence" value="ECO:0007669"/>
    <property type="project" value="TreeGrafter"/>
</dbReference>
<dbReference type="InterPro" id="IPR034103">
    <property type="entry name" value="Lsm8"/>
</dbReference>
<comment type="function">
    <text evidence="9">Plays role in pre-mRNA splicing as component of the U4/U6-U5 tri-snRNP complex that is involved in spliceosome assembly, and as component of the precatalytic spliceosome (spliceosome B complex). The heptameric LSM2-8 complex binds specifically to the 3'-terminal U-tract of U6 snRNA.</text>
</comment>
<dbReference type="InterPro" id="IPR047575">
    <property type="entry name" value="Sm"/>
</dbReference>
<evidence type="ECO:0000256" key="3">
    <source>
        <dbReference type="ARBA" id="ARBA00022664"/>
    </source>
</evidence>
<protein>
    <recommendedName>
        <fullName evidence="9">LSM2-LSM8 complex subunit LSM8</fullName>
    </recommendedName>
</protein>
<reference evidence="11 12" key="1">
    <citation type="journal article" date="2016" name="Proc. Natl. Acad. Sci. U.S.A.">
        <title>Comparative genomics of biotechnologically important yeasts.</title>
        <authorList>
            <person name="Riley R."/>
            <person name="Haridas S."/>
            <person name="Wolfe K.H."/>
            <person name="Lopes M.R."/>
            <person name="Hittinger C.T."/>
            <person name="Goeker M."/>
            <person name="Salamov A.A."/>
            <person name="Wisecaver J.H."/>
            <person name="Long T.M."/>
            <person name="Calvey C.H."/>
            <person name="Aerts A.L."/>
            <person name="Barry K.W."/>
            <person name="Choi C."/>
            <person name="Clum A."/>
            <person name="Coughlan A.Y."/>
            <person name="Deshpande S."/>
            <person name="Douglass A.P."/>
            <person name="Hanson S.J."/>
            <person name="Klenk H.-P."/>
            <person name="LaButti K.M."/>
            <person name="Lapidus A."/>
            <person name="Lindquist E.A."/>
            <person name="Lipzen A.M."/>
            <person name="Meier-Kolthoff J.P."/>
            <person name="Ohm R.A."/>
            <person name="Otillar R.P."/>
            <person name="Pangilinan J.L."/>
            <person name="Peng Y."/>
            <person name="Rokas A."/>
            <person name="Rosa C.A."/>
            <person name="Scheuner C."/>
            <person name="Sibirny A.A."/>
            <person name="Slot J.C."/>
            <person name="Stielow J.B."/>
            <person name="Sun H."/>
            <person name="Kurtzman C.P."/>
            <person name="Blackwell M."/>
            <person name="Grigoriev I.V."/>
            <person name="Jeffries T.W."/>
        </authorList>
    </citation>
    <scope>NUCLEOTIDE SEQUENCE [LARGE SCALE GENOMIC DNA]</scope>
    <source>
        <strain evidence="11 12">DSM 6958</strain>
    </source>
</reference>
<comment type="subcellular location">
    <subcellularLocation>
        <location evidence="1 9">Nucleus</location>
    </subcellularLocation>
</comment>
<dbReference type="GO" id="GO:0046540">
    <property type="term" value="C:U4/U6 x U5 tri-snRNP complex"/>
    <property type="evidence" value="ECO:0007669"/>
    <property type="project" value="UniProtKB-UniRule"/>
</dbReference>
<name>A0A1E3PNZ1_9ASCO</name>
<dbReference type="EMBL" id="KV454407">
    <property type="protein sequence ID" value="ODQ67146.1"/>
    <property type="molecule type" value="Genomic_DNA"/>
</dbReference>
<keyword evidence="12" id="KW-1185">Reference proteome</keyword>
<evidence type="ECO:0000256" key="1">
    <source>
        <dbReference type="ARBA" id="ARBA00004123"/>
    </source>
</evidence>
<dbReference type="InterPro" id="IPR010920">
    <property type="entry name" value="LSM_dom_sf"/>
</dbReference>
<evidence type="ECO:0000256" key="2">
    <source>
        <dbReference type="ARBA" id="ARBA00006850"/>
    </source>
</evidence>
<keyword evidence="7 9" id="KW-0539">Nucleus</keyword>
<evidence type="ECO:0000256" key="8">
    <source>
        <dbReference type="ARBA" id="ARBA00023274"/>
    </source>
</evidence>
<dbReference type="PANTHER" id="PTHR15588">
    <property type="entry name" value="LSM1"/>
    <property type="match status" value="1"/>
</dbReference>
<dbReference type="GO" id="GO:0005688">
    <property type="term" value="C:U6 snRNP"/>
    <property type="evidence" value="ECO:0007669"/>
    <property type="project" value="UniProtKB-UniRule"/>
</dbReference>
<dbReference type="GO" id="GO:0071011">
    <property type="term" value="C:precatalytic spliceosome"/>
    <property type="evidence" value="ECO:0007669"/>
    <property type="project" value="TreeGrafter"/>
</dbReference>
<dbReference type="InterPro" id="IPR044642">
    <property type="entry name" value="PTHR15588"/>
</dbReference>
<dbReference type="GO" id="GO:0005682">
    <property type="term" value="C:U5 snRNP"/>
    <property type="evidence" value="ECO:0007669"/>
    <property type="project" value="EnsemblFungi"/>
</dbReference>
<evidence type="ECO:0000256" key="5">
    <source>
        <dbReference type="ARBA" id="ARBA00022884"/>
    </source>
</evidence>
<dbReference type="AlphaFoldDB" id="A0A1E3PNZ1"/>
<evidence type="ECO:0000256" key="7">
    <source>
        <dbReference type="ARBA" id="ARBA00023242"/>
    </source>
</evidence>
<dbReference type="STRING" id="857566.A0A1E3PNZ1"/>
<dbReference type="GO" id="GO:0000398">
    <property type="term" value="P:mRNA splicing, via spliceosome"/>
    <property type="evidence" value="ECO:0007669"/>
    <property type="project" value="UniProtKB-UniRule"/>
</dbReference>
<dbReference type="CDD" id="cd01727">
    <property type="entry name" value="LSm8"/>
    <property type="match status" value="1"/>
</dbReference>
<keyword evidence="5 9" id="KW-0694">RNA-binding</keyword>
<evidence type="ECO:0000256" key="6">
    <source>
        <dbReference type="ARBA" id="ARBA00023187"/>
    </source>
</evidence>
<evidence type="ECO:0000256" key="4">
    <source>
        <dbReference type="ARBA" id="ARBA00022728"/>
    </source>
</evidence>
<keyword evidence="3 9" id="KW-0507">mRNA processing</keyword>
<dbReference type="GO" id="GO:0030620">
    <property type="term" value="F:U2 snRNA binding"/>
    <property type="evidence" value="ECO:0007669"/>
    <property type="project" value="EnsemblFungi"/>
</dbReference>
<accession>A0A1E3PNZ1</accession>
<dbReference type="PANTHER" id="PTHR15588:SF9">
    <property type="entry name" value="U6 SNRNA-ASSOCIATED SM-LIKE PROTEIN LSM8"/>
    <property type="match status" value="1"/>
</dbReference>
<evidence type="ECO:0000313" key="11">
    <source>
        <dbReference type="EMBL" id="ODQ67146.1"/>
    </source>
</evidence>
<organism evidence="11 12">
    <name type="scientific">Nadsonia fulvescens var. elongata DSM 6958</name>
    <dbReference type="NCBI Taxonomy" id="857566"/>
    <lineage>
        <taxon>Eukaryota</taxon>
        <taxon>Fungi</taxon>
        <taxon>Dikarya</taxon>
        <taxon>Ascomycota</taxon>
        <taxon>Saccharomycotina</taxon>
        <taxon>Dipodascomycetes</taxon>
        <taxon>Dipodascales</taxon>
        <taxon>Dipodascales incertae sedis</taxon>
        <taxon>Nadsonia</taxon>
    </lineage>
</organism>
<dbReference type="InterPro" id="IPR001163">
    <property type="entry name" value="Sm_dom_euk/arc"/>
</dbReference>